<dbReference type="PANTHER" id="PTHR43829:SF9">
    <property type="entry name" value="AQUAPORIN-9"/>
    <property type="match status" value="1"/>
</dbReference>
<dbReference type="EMBL" id="AZDI01000003">
    <property type="protein sequence ID" value="KRK45967.1"/>
    <property type="molecule type" value="Genomic_DNA"/>
</dbReference>
<evidence type="ECO:0000256" key="6">
    <source>
        <dbReference type="ARBA" id="ARBA00023136"/>
    </source>
</evidence>
<dbReference type="GO" id="GO:0005886">
    <property type="term" value="C:plasma membrane"/>
    <property type="evidence" value="ECO:0007669"/>
    <property type="project" value="TreeGrafter"/>
</dbReference>
<keyword evidence="6 8" id="KW-0472">Membrane</keyword>
<evidence type="ECO:0000256" key="2">
    <source>
        <dbReference type="ARBA" id="ARBA00006175"/>
    </source>
</evidence>
<comment type="similarity">
    <text evidence="2 7">Belongs to the MIP/aquaporin (TC 1.A.8) family.</text>
</comment>
<comment type="caution">
    <text evidence="9">The sequence shown here is derived from an EMBL/GenBank/DDBJ whole genome shotgun (WGS) entry which is preliminary data.</text>
</comment>
<feature type="transmembrane region" description="Helical" evidence="8">
    <location>
        <begin position="81"/>
        <end position="102"/>
    </location>
</feature>
<feature type="transmembrane region" description="Helical" evidence="8">
    <location>
        <begin position="211"/>
        <end position="235"/>
    </location>
</feature>
<dbReference type="SUPFAM" id="SSF81338">
    <property type="entry name" value="Aquaporin-like"/>
    <property type="match status" value="1"/>
</dbReference>
<keyword evidence="5 8" id="KW-1133">Transmembrane helix</keyword>
<evidence type="ECO:0008006" key="11">
    <source>
        <dbReference type="Google" id="ProtNLM"/>
    </source>
</evidence>
<dbReference type="PATRIC" id="fig|1423719.4.peg.943"/>
<feature type="transmembrane region" description="Helical" evidence="8">
    <location>
        <begin position="135"/>
        <end position="153"/>
    </location>
</feature>
<accession>A0A0R1HI26</accession>
<protein>
    <recommendedName>
        <fullName evidence="11">Glycerol uptake facilitator protein</fullName>
    </recommendedName>
</protein>
<dbReference type="PANTHER" id="PTHR43829">
    <property type="entry name" value="AQUAPORIN OR AQUAGLYCEROPORIN RELATED"/>
    <property type="match status" value="1"/>
</dbReference>
<evidence type="ECO:0000256" key="5">
    <source>
        <dbReference type="ARBA" id="ARBA00022989"/>
    </source>
</evidence>
<dbReference type="InterPro" id="IPR050363">
    <property type="entry name" value="MIP/Aquaporin"/>
</dbReference>
<evidence type="ECO:0000256" key="4">
    <source>
        <dbReference type="ARBA" id="ARBA00022692"/>
    </source>
</evidence>
<evidence type="ECO:0000256" key="3">
    <source>
        <dbReference type="ARBA" id="ARBA00022448"/>
    </source>
</evidence>
<dbReference type="Proteomes" id="UP000051450">
    <property type="component" value="Unassembled WGS sequence"/>
</dbReference>
<evidence type="ECO:0000256" key="8">
    <source>
        <dbReference type="SAM" id="Phobius"/>
    </source>
</evidence>
<dbReference type="AlphaFoldDB" id="A0A0R1HI26"/>
<proteinExistence type="inferred from homology"/>
<dbReference type="GO" id="GO:0015254">
    <property type="term" value="F:glycerol channel activity"/>
    <property type="evidence" value="ECO:0007669"/>
    <property type="project" value="TreeGrafter"/>
</dbReference>
<keyword evidence="4 7" id="KW-0812">Transmembrane</keyword>
<dbReference type="RefSeq" id="WP_057973995.1">
    <property type="nucleotide sequence ID" value="NZ_AZDI01000003.1"/>
</dbReference>
<feature type="transmembrane region" description="Helical" evidence="8">
    <location>
        <begin position="6"/>
        <end position="28"/>
    </location>
</feature>
<reference evidence="9 10" key="1">
    <citation type="journal article" date="2015" name="Genome Announc.">
        <title>Expanding the biotechnology potential of lactobacilli through comparative genomics of 213 strains and associated genera.</title>
        <authorList>
            <person name="Sun Z."/>
            <person name="Harris H.M."/>
            <person name="McCann A."/>
            <person name="Guo C."/>
            <person name="Argimon S."/>
            <person name="Zhang W."/>
            <person name="Yang X."/>
            <person name="Jeffery I.B."/>
            <person name="Cooney J.C."/>
            <person name="Kagawa T.F."/>
            <person name="Liu W."/>
            <person name="Song Y."/>
            <person name="Salvetti E."/>
            <person name="Wrobel A."/>
            <person name="Rasinkangas P."/>
            <person name="Parkhill J."/>
            <person name="Rea M.C."/>
            <person name="O'Sullivan O."/>
            <person name="Ritari J."/>
            <person name="Douillard F.P."/>
            <person name="Paul Ross R."/>
            <person name="Yang R."/>
            <person name="Briner A.E."/>
            <person name="Felis G.E."/>
            <person name="de Vos W.M."/>
            <person name="Barrangou R."/>
            <person name="Klaenhammer T.R."/>
            <person name="Caufield P.W."/>
            <person name="Cui Y."/>
            <person name="Zhang H."/>
            <person name="O'Toole P.W."/>
        </authorList>
    </citation>
    <scope>NUCLEOTIDE SEQUENCE [LARGE SCALE GENOMIC DNA]</scope>
    <source>
        <strain evidence="9 10">DSM 15638</strain>
    </source>
</reference>
<evidence type="ECO:0000256" key="1">
    <source>
        <dbReference type="ARBA" id="ARBA00004141"/>
    </source>
</evidence>
<feature type="transmembrane region" description="Helical" evidence="8">
    <location>
        <begin position="159"/>
        <end position="184"/>
    </location>
</feature>
<dbReference type="InterPro" id="IPR000425">
    <property type="entry name" value="MIP"/>
</dbReference>
<feature type="transmembrane region" description="Helical" evidence="8">
    <location>
        <begin position="40"/>
        <end position="61"/>
    </location>
</feature>
<dbReference type="OrthoDB" id="9807293at2"/>
<organism evidence="9 10">
    <name type="scientific">Dellaglioa algida DSM 15638</name>
    <dbReference type="NCBI Taxonomy" id="1423719"/>
    <lineage>
        <taxon>Bacteria</taxon>
        <taxon>Bacillati</taxon>
        <taxon>Bacillota</taxon>
        <taxon>Bacilli</taxon>
        <taxon>Lactobacillales</taxon>
        <taxon>Lactobacillaceae</taxon>
        <taxon>Dellaglioa</taxon>
    </lineage>
</organism>
<gene>
    <name evidence="9" type="ORF">FC66_GL000927</name>
</gene>
<dbReference type="InterPro" id="IPR023271">
    <property type="entry name" value="Aquaporin-like"/>
</dbReference>
<name>A0A0R1HI26_9LACO</name>
<evidence type="ECO:0000256" key="7">
    <source>
        <dbReference type="RuleBase" id="RU000477"/>
    </source>
</evidence>
<dbReference type="Gene3D" id="1.20.1080.10">
    <property type="entry name" value="Glycerol uptake facilitator protein"/>
    <property type="match status" value="1"/>
</dbReference>
<dbReference type="Pfam" id="PF00230">
    <property type="entry name" value="MIP"/>
    <property type="match status" value="1"/>
</dbReference>
<sequence>MMHQMISEFLATGLMCVFGTGVFCNNVLKGSKYRGSGDIFVVTTWGFGITVALFVFGGVSLNPAMVLAQCILGNTPWIQLIPLSLAEVFGGMCGSLLVYVMYKDQFKASEGEVSPTAIRNIFSTAPEIRNLPRNFFAEFVATFIFIGSILAISEIKTAGVVPIAVGILTWAVGMGLGGTTGFAMNIARDWGPRLAHSIIPFKNKATSDWKYALVAPGLGSICGGVVAALFMHSYFNI</sequence>
<dbReference type="GeneID" id="83547883"/>
<keyword evidence="10" id="KW-1185">Reference proteome</keyword>
<dbReference type="PRINTS" id="PR00783">
    <property type="entry name" value="MINTRINSICP"/>
</dbReference>
<keyword evidence="3 7" id="KW-0813">Transport</keyword>
<evidence type="ECO:0000313" key="10">
    <source>
        <dbReference type="Proteomes" id="UP000051450"/>
    </source>
</evidence>
<comment type="subcellular location">
    <subcellularLocation>
        <location evidence="1">Membrane</location>
        <topology evidence="1">Multi-pass membrane protein</topology>
    </subcellularLocation>
</comment>
<evidence type="ECO:0000313" key="9">
    <source>
        <dbReference type="EMBL" id="KRK45967.1"/>
    </source>
</evidence>
<dbReference type="STRING" id="1423719.FC66_GL000927"/>